<reference evidence="1 2" key="1">
    <citation type="journal article" date="2023" name="ACS Omega">
        <title>Identification of the Neoaspergillic Acid Biosynthesis Gene Cluster by Establishing an In Vitro CRISPR-Ribonucleoprotein Genetic System in Aspergillus melleus.</title>
        <authorList>
            <person name="Yuan B."/>
            <person name="Grau M.F."/>
            <person name="Murata R.M."/>
            <person name="Torok T."/>
            <person name="Venkateswaran K."/>
            <person name="Stajich J.E."/>
            <person name="Wang C.C.C."/>
        </authorList>
    </citation>
    <scope>NUCLEOTIDE SEQUENCE [LARGE SCALE GENOMIC DNA]</scope>
    <source>
        <strain evidence="1 2">IMV 1140</strain>
    </source>
</reference>
<accession>A0ACC3B984</accession>
<proteinExistence type="predicted"/>
<dbReference type="Proteomes" id="UP001177260">
    <property type="component" value="Unassembled WGS sequence"/>
</dbReference>
<evidence type="ECO:0000313" key="2">
    <source>
        <dbReference type="Proteomes" id="UP001177260"/>
    </source>
</evidence>
<comment type="caution">
    <text evidence="1">The sequence shown here is derived from an EMBL/GenBank/DDBJ whole genome shotgun (WGS) entry which is preliminary data.</text>
</comment>
<dbReference type="EMBL" id="JAOPJF010000013">
    <property type="protein sequence ID" value="KAK1147185.1"/>
    <property type="molecule type" value="Genomic_DNA"/>
</dbReference>
<name>A0ACC3B984_9EURO</name>
<protein>
    <submittedName>
        <fullName evidence="1">Uncharacterized protein</fullName>
    </submittedName>
</protein>
<keyword evidence="2" id="KW-1185">Reference proteome</keyword>
<organism evidence="1 2">
    <name type="scientific">Aspergillus melleus</name>
    <dbReference type="NCBI Taxonomy" id="138277"/>
    <lineage>
        <taxon>Eukaryota</taxon>
        <taxon>Fungi</taxon>
        <taxon>Dikarya</taxon>
        <taxon>Ascomycota</taxon>
        <taxon>Pezizomycotina</taxon>
        <taxon>Eurotiomycetes</taxon>
        <taxon>Eurotiomycetidae</taxon>
        <taxon>Eurotiales</taxon>
        <taxon>Aspergillaceae</taxon>
        <taxon>Aspergillus</taxon>
        <taxon>Aspergillus subgen. Circumdati</taxon>
    </lineage>
</organism>
<sequence length="552" mass="62011">MTDTRISRNVGNKDFTKSTVVIIGAGFSGLCMAIDLLKRTPCRNFVILEKGSQVGGTWFDNKYPGCACDGVAEKYGLFKYIRFNSVVQAARWDDEKLQWTVDVEVAGVKDRQYIESYQITTDFLVSAVGQLNIPKWPSYPGLDDFTGKLMHSARWDWTYDFTGKRIAVIGNGPTAVQVIGAIAPSVSHLTVYQRTPNWLIERNDKPVSAVQKFLLSRVPPLRWLKRSLQMQYRELTHMGLAVPESWFSNYFRRNSIAAMKAQLPDKPELWDKLVPDYAPGCKRVIIVDDYYPTLNQKHVDLDTRPIHGLTESGIQTEDGEVAEFDMIVIATGFRTVEFLHPIKIFGAGGRYISDVWKDGPKAYKGAVVEDMPNFGMLYGPNTNLGHNSIVLMIEAQSRYLSTLIHGVIKAKKSGKSLVITPRPEVVQKWDDDVQARLAKSSFADPACHSWYKAENGRVTQNWSGTAVQYQKQMCRVRWDDYIVEGTGKELVKGKNAYIGRVVEEIPISYTVLIVGLVGAVAGGVGYMNGVTGEKIRPWIWHLGLQLKERLLG</sequence>
<evidence type="ECO:0000313" key="1">
    <source>
        <dbReference type="EMBL" id="KAK1147185.1"/>
    </source>
</evidence>
<gene>
    <name evidence="1" type="ORF">N8T08_001924</name>
</gene>